<keyword evidence="10" id="KW-1185">Reference proteome</keyword>
<keyword evidence="2" id="KW-0662">Pyridine nucleotide biosynthesis</keyword>
<evidence type="ECO:0000256" key="5">
    <source>
        <dbReference type="ARBA" id="ARBA00037900"/>
    </source>
</evidence>
<evidence type="ECO:0000259" key="8">
    <source>
        <dbReference type="Pfam" id="PF00857"/>
    </source>
</evidence>
<dbReference type="SUPFAM" id="SSF52499">
    <property type="entry name" value="Isochorismatase-like hydrolases"/>
    <property type="match status" value="1"/>
</dbReference>
<accession>A0A3A9AQA3</accession>
<dbReference type="GO" id="GO:0008936">
    <property type="term" value="F:nicotinamidase activity"/>
    <property type="evidence" value="ECO:0007669"/>
    <property type="project" value="UniProtKB-EC"/>
</dbReference>
<dbReference type="EMBL" id="RAYQ01000003">
    <property type="protein sequence ID" value="RKI93214.1"/>
    <property type="molecule type" value="Genomic_DNA"/>
</dbReference>
<dbReference type="CDD" id="cd00431">
    <property type="entry name" value="cysteine_hydrolases"/>
    <property type="match status" value="1"/>
</dbReference>
<evidence type="ECO:0000313" key="10">
    <source>
        <dbReference type="Proteomes" id="UP000280696"/>
    </source>
</evidence>
<comment type="similarity">
    <text evidence="1">Belongs to the isochorismatase family.</text>
</comment>
<dbReference type="RefSeq" id="WP_120467144.1">
    <property type="nucleotide sequence ID" value="NZ_RAYQ01000003.1"/>
</dbReference>
<dbReference type="GO" id="GO:0046872">
    <property type="term" value="F:metal ion binding"/>
    <property type="evidence" value="ECO:0007669"/>
    <property type="project" value="UniProtKB-KW"/>
</dbReference>
<keyword evidence="3" id="KW-0479">Metal-binding</keyword>
<dbReference type="PANTHER" id="PTHR11080">
    <property type="entry name" value="PYRAZINAMIDASE/NICOTINAMIDASE"/>
    <property type="match status" value="1"/>
</dbReference>
<dbReference type="OrthoDB" id="9796485at2"/>
<evidence type="ECO:0000256" key="6">
    <source>
        <dbReference type="ARBA" id="ARBA00039017"/>
    </source>
</evidence>
<dbReference type="Proteomes" id="UP000280696">
    <property type="component" value="Unassembled WGS sequence"/>
</dbReference>
<evidence type="ECO:0000256" key="4">
    <source>
        <dbReference type="ARBA" id="ARBA00022801"/>
    </source>
</evidence>
<evidence type="ECO:0000256" key="2">
    <source>
        <dbReference type="ARBA" id="ARBA00022642"/>
    </source>
</evidence>
<gene>
    <name evidence="9" type="ORF">D7V94_04355</name>
</gene>
<evidence type="ECO:0000256" key="3">
    <source>
        <dbReference type="ARBA" id="ARBA00022723"/>
    </source>
</evidence>
<dbReference type="GO" id="GO:0019363">
    <property type="term" value="P:pyridine nucleotide biosynthetic process"/>
    <property type="evidence" value="ECO:0007669"/>
    <property type="project" value="UniProtKB-KW"/>
</dbReference>
<keyword evidence="4 9" id="KW-0378">Hydrolase</keyword>
<dbReference type="InterPro" id="IPR000868">
    <property type="entry name" value="Isochorismatase-like_dom"/>
</dbReference>
<dbReference type="PANTHER" id="PTHR11080:SF2">
    <property type="entry name" value="LD05707P"/>
    <property type="match status" value="1"/>
</dbReference>
<dbReference type="Pfam" id="PF00857">
    <property type="entry name" value="Isochorismatase"/>
    <property type="match status" value="1"/>
</dbReference>
<dbReference type="Gene3D" id="3.40.50.850">
    <property type="entry name" value="Isochorismatase-like"/>
    <property type="match status" value="1"/>
</dbReference>
<evidence type="ECO:0000313" key="9">
    <source>
        <dbReference type="EMBL" id="RKI93214.1"/>
    </source>
</evidence>
<evidence type="ECO:0000256" key="7">
    <source>
        <dbReference type="ARBA" id="ARBA00043224"/>
    </source>
</evidence>
<organism evidence="9 10">
    <name type="scientific">Parablautia intestinalis</name>
    <dbReference type="NCBI Taxonomy" id="2320100"/>
    <lineage>
        <taxon>Bacteria</taxon>
        <taxon>Bacillati</taxon>
        <taxon>Bacillota</taxon>
        <taxon>Clostridia</taxon>
        <taxon>Lachnospirales</taxon>
        <taxon>Lachnospiraceae</taxon>
        <taxon>Parablautia</taxon>
    </lineage>
</organism>
<dbReference type="InterPro" id="IPR052347">
    <property type="entry name" value="Isochorismatase_Nicotinamidase"/>
</dbReference>
<name>A0A3A9AQA3_9FIRM</name>
<reference evidence="9 10" key="1">
    <citation type="submission" date="2018-09" db="EMBL/GenBank/DDBJ databases">
        <title>Murine metabolic-syndrome-specific gut microbial biobank.</title>
        <authorList>
            <person name="Liu C."/>
        </authorList>
    </citation>
    <scope>NUCLEOTIDE SEQUENCE [LARGE SCALE GENOMIC DNA]</scope>
    <source>
        <strain evidence="9 10">0.1xD8-82</strain>
    </source>
</reference>
<comment type="pathway">
    <text evidence="5">Cofactor biosynthesis; nicotinate biosynthesis; nicotinate from nicotinamide: step 1/1.</text>
</comment>
<dbReference type="InterPro" id="IPR036380">
    <property type="entry name" value="Isochorismatase-like_sf"/>
</dbReference>
<sequence length="180" mass="19728">MRKILVVIDMQNDFIDGTLGTKEAVEIVKNVVEKIKSYKGCKVFATRDTHGSDYLETQEGKHLPVPHCIKGTKGWEIQEEVAAALSEAGAEIIDKGNFGSDILARRLYEEAGAAKEEETEIELVGLCTDICVVSNGLLIKTKLPEVPVKVDPDCCAGVTKESHEAALLTMKMCQIDFCEQ</sequence>
<feature type="domain" description="Isochorismatase-like" evidence="8">
    <location>
        <begin position="4"/>
        <end position="172"/>
    </location>
</feature>
<evidence type="ECO:0000256" key="1">
    <source>
        <dbReference type="ARBA" id="ARBA00006336"/>
    </source>
</evidence>
<dbReference type="EC" id="3.5.1.19" evidence="6"/>
<comment type="caution">
    <text evidence="9">The sequence shown here is derived from an EMBL/GenBank/DDBJ whole genome shotgun (WGS) entry which is preliminary data.</text>
</comment>
<protein>
    <recommendedName>
        <fullName evidence="6">nicotinamidase</fullName>
        <ecNumber evidence="6">3.5.1.19</ecNumber>
    </recommendedName>
    <alternativeName>
        <fullName evidence="7">Nicotinamide deamidase</fullName>
    </alternativeName>
</protein>
<dbReference type="AlphaFoldDB" id="A0A3A9AQA3"/>
<proteinExistence type="inferred from homology"/>